<dbReference type="Pfam" id="PF00013">
    <property type="entry name" value="KH_1"/>
    <property type="match status" value="3"/>
</dbReference>
<dbReference type="SMART" id="SM00322">
    <property type="entry name" value="KH"/>
    <property type="match status" value="3"/>
</dbReference>
<dbReference type="OMA" id="HRTEEHH"/>
<feature type="compositionally biased region" description="Pro residues" evidence="3">
    <location>
        <begin position="505"/>
        <end position="516"/>
    </location>
</feature>
<feature type="domain" description="K Homology" evidence="4">
    <location>
        <begin position="158"/>
        <end position="228"/>
    </location>
</feature>
<dbReference type="CDD" id="cd22460">
    <property type="entry name" value="KH-I_PEPPER_rpt2_like"/>
    <property type="match status" value="1"/>
</dbReference>
<keyword evidence="1" id="KW-0677">Repeat</keyword>
<dbReference type="GO" id="GO:0003723">
    <property type="term" value="F:RNA binding"/>
    <property type="evidence" value="ECO:0007669"/>
    <property type="project" value="UniProtKB-UniRule"/>
</dbReference>
<name>A0A9R0WIU4_TRITD</name>
<dbReference type="Gene3D" id="3.30.310.210">
    <property type="match status" value="1"/>
</dbReference>
<evidence type="ECO:0000256" key="1">
    <source>
        <dbReference type="ARBA" id="ARBA00022737"/>
    </source>
</evidence>
<feature type="region of interest" description="Disordered" evidence="3">
    <location>
        <begin position="345"/>
        <end position="434"/>
    </location>
</feature>
<dbReference type="AlphaFoldDB" id="A0A9R0WIU4"/>
<dbReference type="InterPro" id="IPR036612">
    <property type="entry name" value="KH_dom_type_1_sf"/>
</dbReference>
<reference evidence="5 6" key="1">
    <citation type="submission" date="2017-09" db="EMBL/GenBank/DDBJ databases">
        <authorList>
            <consortium name="International Durum Wheat Genome Sequencing Consortium (IDWGSC)"/>
            <person name="Milanesi L."/>
        </authorList>
    </citation>
    <scope>NUCLEOTIDE SEQUENCE [LARGE SCALE GENOMIC DNA]</scope>
    <source>
        <strain evidence="6">cv. Svevo</strain>
    </source>
</reference>
<gene>
    <name evidence="5" type="ORF">TRITD_5Av1G028070</name>
</gene>
<dbReference type="PROSITE" id="PS50084">
    <property type="entry name" value="KH_TYPE_1"/>
    <property type="match status" value="3"/>
</dbReference>
<feature type="compositionally biased region" description="Polar residues" evidence="3">
    <location>
        <begin position="99"/>
        <end position="112"/>
    </location>
</feature>
<dbReference type="SUPFAM" id="SSF54791">
    <property type="entry name" value="Eukaryotic type KH-domain (KH-domain type I)"/>
    <property type="match status" value="3"/>
</dbReference>
<feature type="region of interest" description="Disordered" evidence="3">
    <location>
        <begin position="47"/>
        <end position="125"/>
    </location>
</feature>
<dbReference type="PANTHER" id="PTHR10288">
    <property type="entry name" value="KH DOMAIN CONTAINING RNA BINDING PROTEIN"/>
    <property type="match status" value="1"/>
</dbReference>
<dbReference type="Gene3D" id="3.30.1370.10">
    <property type="entry name" value="K Homology domain, type 1"/>
    <property type="match status" value="1"/>
</dbReference>
<proteinExistence type="predicted"/>
<feature type="compositionally biased region" description="Pro residues" evidence="3">
    <location>
        <begin position="348"/>
        <end position="372"/>
    </location>
</feature>
<accession>A0A9R0WIU4</accession>
<evidence type="ECO:0000256" key="3">
    <source>
        <dbReference type="SAM" id="MobiDB-lite"/>
    </source>
</evidence>
<organism evidence="5 6">
    <name type="scientific">Triticum turgidum subsp. durum</name>
    <name type="common">Durum wheat</name>
    <name type="synonym">Triticum durum</name>
    <dbReference type="NCBI Taxonomy" id="4567"/>
    <lineage>
        <taxon>Eukaryota</taxon>
        <taxon>Viridiplantae</taxon>
        <taxon>Streptophyta</taxon>
        <taxon>Embryophyta</taxon>
        <taxon>Tracheophyta</taxon>
        <taxon>Spermatophyta</taxon>
        <taxon>Magnoliopsida</taxon>
        <taxon>Liliopsida</taxon>
        <taxon>Poales</taxon>
        <taxon>Poaceae</taxon>
        <taxon>BOP clade</taxon>
        <taxon>Pooideae</taxon>
        <taxon>Triticodae</taxon>
        <taxon>Triticeae</taxon>
        <taxon>Triticinae</taxon>
        <taxon>Triticum</taxon>
    </lineage>
</organism>
<evidence type="ECO:0000256" key="2">
    <source>
        <dbReference type="PROSITE-ProRule" id="PRU00117"/>
    </source>
</evidence>
<protein>
    <recommendedName>
        <fullName evidence="4">K Homology domain-containing protein</fullName>
    </recommendedName>
</protein>
<dbReference type="CDD" id="cd22459">
    <property type="entry name" value="KH-I_PEPPER_rpt1_like"/>
    <property type="match status" value="1"/>
</dbReference>
<keyword evidence="2" id="KW-0694">RNA-binding</keyword>
<evidence type="ECO:0000313" key="6">
    <source>
        <dbReference type="Proteomes" id="UP000324705"/>
    </source>
</evidence>
<dbReference type="CDD" id="cd22461">
    <property type="entry name" value="KH-I_PEPPER_like_rpt3"/>
    <property type="match status" value="1"/>
</dbReference>
<sequence>MLWSVQGLGDDVVSASRVCAESLCYLAVVDSGFWLCVAENMDGPAEAPAVTEHEMSEIPNPTCGEQADASIEEQANPESDVAEQIKEEAENTSDEEPKGTNNEESGNPSDEAQVTVKDDDMGDQNSEDQAIRSLEEPAEAEQLANVETEDTKWPGWPGESVFRVLVSAQKVGALIGRKGEFIKRMCDESKARIKILDGPPGVPERAVMISAKDEPDALVPPAIDGLLRVHNRITDGLDSETDQAQRGAGPAGPTRLLVPASQAGSLIGKQGATIKSIQDASKCALRILENVPPVALNDDRVVEIQGEPHDVHKAVELIANHLRKFLVDRSVLPLFEMQMKVHSAPREQPMPAPQQWGPPPPWSHPPNIPPSGPGYGGNPHFMPPRPQDNYYPPPDVHHVEKQPHYGISSYGRDANPTAAPTSGNQHLSHGSSQISQKMQVPLSYADAVIGSAGANISYIRKHSGATISIQEGVPGEMTVEIAGSASQVQTAQQLIKNFMAEASPQVPPPGPAPPSQPVDSGYNSYPPYGGLSLWGTLPSELRVLAGYETLGCSDEFGFVVRPVNLLST</sequence>
<feature type="domain" description="K Homology" evidence="4">
    <location>
        <begin position="250"/>
        <end position="323"/>
    </location>
</feature>
<feature type="domain" description="K Homology" evidence="4">
    <location>
        <begin position="432"/>
        <end position="500"/>
    </location>
</feature>
<dbReference type="EMBL" id="LT934119">
    <property type="protein sequence ID" value="VAI13288.1"/>
    <property type="molecule type" value="Genomic_DNA"/>
</dbReference>
<dbReference type="Proteomes" id="UP000324705">
    <property type="component" value="Chromosome 5A"/>
</dbReference>
<evidence type="ECO:0000259" key="4">
    <source>
        <dbReference type="SMART" id="SM00322"/>
    </source>
</evidence>
<keyword evidence="6" id="KW-1185">Reference proteome</keyword>
<dbReference type="InterPro" id="IPR004088">
    <property type="entry name" value="KH_dom_type_1"/>
</dbReference>
<feature type="region of interest" description="Disordered" evidence="3">
    <location>
        <begin position="502"/>
        <end position="521"/>
    </location>
</feature>
<feature type="compositionally biased region" description="Pro residues" evidence="3">
    <location>
        <begin position="381"/>
        <end position="394"/>
    </location>
</feature>
<dbReference type="InterPro" id="IPR004087">
    <property type="entry name" value="KH_dom"/>
</dbReference>
<evidence type="ECO:0000313" key="5">
    <source>
        <dbReference type="EMBL" id="VAI13288.1"/>
    </source>
</evidence>
<dbReference type="Gramene" id="TRITD5Av1G028070.1">
    <property type="protein sequence ID" value="TRITD5Av1G028070.1"/>
    <property type="gene ID" value="TRITD5Av1G028070"/>
</dbReference>
<feature type="compositionally biased region" description="Polar residues" evidence="3">
    <location>
        <begin position="418"/>
        <end position="434"/>
    </location>
</feature>